<dbReference type="Pfam" id="PF13177">
    <property type="entry name" value="DNA_pol3_delta2"/>
    <property type="match status" value="1"/>
</dbReference>
<dbReference type="HOGENOM" id="CLU_006229_4_4_5"/>
<evidence type="ECO:0000313" key="2">
    <source>
        <dbReference type="Proteomes" id="UP000007460"/>
    </source>
</evidence>
<keyword evidence="1" id="KW-0548">Nucleotidyltransferase</keyword>
<accession>D5BQA2</accession>
<dbReference type="Proteomes" id="UP000007460">
    <property type="component" value="Chromosome"/>
</dbReference>
<evidence type="ECO:0000313" key="1">
    <source>
        <dbReference type="EMBL" id="ADE38600.1"/>
    </source>
</evidence>
<dbReference type="InterPro" id="IPR050238">
    <property type="entry name" value="DNA_Rep/Repair_Clamp_Loader"/>
</dbReference>
<dbReference type="Gene3D" id="3.40.50.300">
    <property type="entry name" value="P-loop containing nucleotide triphosphate hydrolases"/>
    <property type="match status" value="1"/>
</dbReference>
<dbReference type="AlphaFoldDB" id="D5BQA2"/>
<dbReference type="EMBL" id="CP001751">
    <property type="protein sequence ID" value="ADE38600.1"/>
    <property type="molecule type" value="Genomic_DNA"/>
</dbReference>
<dbReference type="RefSeq" id="WP_013045230.1">
    <property type="nucleotide sequence ID" value="NC_014010.1"/>
</dbReference>
<dbReference type="eggNOG" id="COG0470">
    <property type="taxonomic scope" value="Bacteria"/>
</dbReference>
<dbReference type="KEGG" id="apb:SAR116_0357"/>
<proteinExistence type="predicted"/>
<reference evidence="1 2" key="1">
    <citation type="journal article" date="2010" name="J. Bacteriol.">
        <title>Complete genome sequence of "Candidatus Puniceispirillum marinum" IMCC1322, a representative of the SAR116 clade in the Alphaproteobacteria.</title>
        <authorList>
            <person name="Oh H.M."/>
            <person name="Kwon K.K."/>
            <person name="Kang I."/>
            <person name="Kang S.G."/>
            <person name="Lee J.H."/>
            <person name="Kim S.J."/>
            <person name="Cho J.C."/>
        </authorList>
    </citation>
    <scope>NUCLEOTIDE SEQUENCE [LARGE SCALE GENOMIC DNA]</scope>
    <source>
        <strain evidence="1 2">IMCC1322</strain>
    </source>
</reference>
<sequence length="360" mass="39280">MAEETKSNPLTRLDPSSMFGHADFKTALASARSSKRIHHAWLLTGPNGIGKAGMAYMAAAWLLSDAEPAASLFGDVPADFSLDLNDPGTKQVLNGAHPDFMAIYPREEDNKSGQIKIDQIRAMHPFMMHKPGRGKMRVAVIDSMDEINRNGANAMLKLLEEPPENTIIFLISSRPGRLPPTILSRCRQFRMQRLSQDNCRKALTSIWPDADANHINLLVGLCDGAPGRAVSLAQSGAADCYQAVCALMASQKLDIAALSTLCGKWGKGGGVGRETREGAVYLLERLLSKAARHKASSSSEDIGGFEAPVLHLLSERHSVSHLAELHRDFVTAAAPAEALYLDFPHFLLRQITQMHQKQLL</sequence>
<keyword evidence="2" id="KW-1185">Reference proteome</keyword>
<gene>
    <name evidence="1" type="ordered locus">SAR116_0357</name>
</gene>
<keyword evidence="1" id="KW-0808">Transferase</keyword>
<dbReference type="NCBIfam" id="NF005677">
    <property type="entry name" value="PRK07471.1"/>
    <property type="match status" value="1"/>
</dbReference>
<dbReference type="OrthoDB" id="9811073at2"/>
<dbReference type="PANTHER" id="PTHR11669:SF8">
    <property type="entry name" value="DNA POLYMERASE III SUBUNIT DELTA"/>
    <property type="match status" value="1"/>
</dbReference>
<dbReference type="GO" id="GO:0003887">
    <property type="term" value="F:DNA-directed DNA polymerase activity"/>
    <property type="evidence" value="ECO:0007669"/>
    <property type="project" value="UniProtKB-EC"/>
</dbReference>
<dbReference type="EC" id="2.7.7.7" evidence="1"/>
<dbReference type="InterPro" id="IPR027417">
    <property type="entry name" value="P-loop_NTPase"/>
</dbReference>
<dbReference type="STRING" id="488538.SAR116_0357"/>
<name>D5BQA2_PUNMI</name>
<dbReference type="GO" id="GO:0009360">
    <property type="term" value="C:DNA polymerase III complex"/>
    <property type="evidence" value="ECO:0007669"/>
    <property type="project" value="TreeGrafter"/>
</dbReference>
<dbReference type="PANTHER" id="PTHR11669">
    <property type="entry name" value="REPLICATION FACTOR C / DNA POLYMERASE III GAMMA-TAU SUBUNIT"/>
    <property type="match status" value="1"/>
</dbReference>
<dbReference type="GO" id="GO:0006261">
    <property type="term" value="P:DNA-templated DNA replication"/>
    <property type="evidence" value="ECO:0007669"/>
    <property type="project" value="TreeGrafter"/>
</dbReference>
<dbReference type="SUPFAM" id="SSF52540">
    <property type="entry name" value="P-loop containing nucleoside triphosphate hydrolases"/>
    <property type="match status" value="1"/>
</dbReference>
<organism evidence="1 2">
    <name type="scientific">Puniceispirillum marinum (strain IMCC1322)</name>
    <dbReference type="NCBI Taxonomy" id="488538"/>
    <lineage>
        <taxon>Bacteria</taxon>
        <taxon>Pseudomonadati</taxon>
        <taxon>Pseudomonadota</taxon>
        <taxon>Alphaproteobacteria</taxon>
        <taxon>Candidatus Puniceispirillales</taxon>
        <taxon>Candidatus Puniceispirillaceae</taxon>
        <taxon>Candidatus Puniceispirillum</taxon>
    </lineage>
</organism>
<protein>
    <submittedName>
        <fullName evidence="1">ATPase involved in DNA replication</fullName>
        <ecNumber evidence="1">2.7.7.7</ecNumber>
    </submittedName>
</protein>